<organism evidence="1 2">
    <name type="scientific">Tritonibacter mobilis F1926</name>
    <dbReference type="NCBI Taxonomy" id="1265309"/>
    <lineage>
        <taxon>Bacteria</taxon>
        <taxon>Pseudomonadati</taxon>
        <taxon>Pseudomonadota</taxon>
        <taxon>Alphaproteobacteria</taxon>
        <taxon>Rhodobacterales</taxon>
        <taxon>Paracoccaceae</taxon>
        <taxon>Tritonibacter</taxon>
    </lineage>
</organism>
<protein>
    <submittedName>
        <fullName evidence="1">Uncharacterized protein</fullName>
    </submittedName>
</protein>
<proteinExistence type="predicted"/>
<dbReference type="Proteomes" id="UP000013243">
    <property type="component" value="Chromosome"/>
</dbReference>
<dbReference type="KEGG" id="rmb:K529_014090"/>
<evidence type="ECO:0000313" key="2">
    <source>
        <dbReference type="Proteomes" id="UP000013243"/>
    </source>
</evidence>
<dbReference type="EMBL" id="CP015230">
    <property type="protein sequence ID" value="ANP41903.1"/>
    <property type="molecule type" value="Genomic_DNA"/>
</dbReference>
<dbReference type="OrthoDB" id="3078657at2"/>
<dbReference type="AlphaFoldDB" id="A0A1B1A5Q8"/>
<gene>
    <name evidence="1" type="ORF">K529_014090</name>
</gene>
<sequence length="185" mass="21122">MHQSDVIVTIADTLGPDNAFWIDGEWLAWDSIIDPEEVRYSRLAELEREAALRHKYPNADLALVPYFGDLLTLAESYFFETGKHLNVYGDIGELFGAIMYGIKLHKNYAQGSDGKLGNDFVEIKTIAPTNNKEKTSVRLDRHFNRLLVVKISDTFEVSGRLLNRADLQKISGKFMRLSWENMPQI</sequence>
<accession>A0A1B1A5Q8</accession>
<evidence type="ECO:0000313" key="1">
    <source>
        <dbReference type="EMBL" id="ANP41903.1"/>
    </source>
</evidence>
<name>A0A1B1A5Q8_9RHOB</name>
<reference evidence="1 2" key="1">
    <citation type="journal article" date="2016" name="ISME J.">
        <title>Global occurrence and heterogeneity of the Roseobacter-clade species Ruegeria mobilis.</title>
        <authorList>
            <person name="Sonnenschein E."/>
            <person name="Gram L."/>
        </authorList>
    </citation>
    <scope>NUCLEOTIDE SEQUENCE [LARGE SCALE GENOMIC DNA]</scope>
    <source>
        <strain evidence="1 2">F1926</strain>
    </source>
</reference>